<gene>
    <name evidence="1" type="ORF">METZ01_LOCUS239726</name>
</gene>
<dbReference type="EMBL" id="UINC01061367">
    <property type="protein sequence ID" value="SVB86872.1"/>
    <property type="molecule type" value="Genomic_DNA"/>
</dbReference>
<evidence type="ECO:0000313" key="1">
    <source>
        <dbReference type="EMBL" id="SVB86872.1"/>
    </source>
</evidence>
<accession>A0A382HI81</accession>
<sequence length="27" mass="2935">MSPAESNSVKMKRKRAVLASTLFKSAP</sequence>
<name>A0A382HI81_9ZZZZ</name>
<dbReference type="AlphaFoldDB" id="A0A382HI81"/>
<organism evidence="1">
    <name type="scientific">marine metagenome</name>
    <dbReference type="NCBI Taxonomy" id="408172"/>
    <lineage>
        <taxon>unclassified sequences</taxon>
        <taxon>metagenomes</taxon>
        <taxon>ecological metagenomes</taxon>
    </lineage>
</organism>
<reference evidence="1" key="1">
    <citation type="submission" date="2018-05" db="EMBL/GenBank/DDBJ databases">
        <authorList>
            <person name="Lanie J.A."/>
            <person name="Ng W.-L."/>
            <person name="Kazmierczak K.M."/>
            <person name="Andrzejewski T.M."/>
            <person name="Davidsen T.M."/>
            <person name="Wayne K.J."/>
            <person name="Tettelin H."/>
            <person name="Glass J.I."/>
            <person name="Rusch D."/>
            <person name="Podicherti R."/>
            <person name="Tsui H.-C.T."/>
            <person name="Winkler M.E."/>
        </authorList>
    </citation>
    <scope>NUCLEOTIDE SEQUENCE</scope>
</reference>
<feature type="non-terminal residue" evidence="1">
    <location>
        <position position="27"/>
    </location>
</feature>
<proteinExistence type="predicted"/>
<protein>
    <submittedName>
        <fullName evidence="1">Uncharacterized protein</fullName>
    </submittedName>
</protein>